<dbReference type="InterPro" id="IPR000917">
    <property type="entry name" value="Sulfatase_N"/>
</dbReference>
<dbReference type="AlphaFoldDB" id="A0A4R6E906"/>
<dbReference type="GO" id="GO:0005886">
    <property type="term" value="C:plasma membrane"/>
    <property type="evidence" value="ECO:0007669"/>
    <property type="project" value="UniProtKB-SubCell"/>
</dbReference>
<dbReference type="OrthoDB" id="9760224at2"/>
<evidence type="ECO:0000256" key="1">
    <source>
        <dbReference type="ARBA" id="ARBA00004651"/>
    </source>
</evidence>
<feature type="transmembrane region" description="Helical" evidence="6">
    <location>
        <begin position="62"/>
        <end position="81"/>
    </location>
</feature>
<keyword evidence="2" id="KW-1003">Cell membrane</keyword>
<sequence length="703" mass="78010">MHRLMFRRLRYLLAGVFFFFLLFALLRAGFYLWSSEVTLGEGTHAAEVLKTLGVGLRFDLRLAILLMLPLAVLAILPRFNLATSRPLRWIGRLWLLAASLAVTLIYIVDFGHYQYLGLRINSSILRFFSDAQISADMVWQSYPVVWLTLLWLVASFSIFGIMLALEKRTLDRPPRPVGVLPAALALAATVVLGFLGILGRLEDINPRNPVPLRWGDAFFSGSTQVGALGLNPVIFLWDTVRTPLERYDLAAVREYYPEVANYLGVEAPAAGAGDVQPRFDRHIGVQPHHLQRPRPPNVVFIMLESFGASVTGIHGNPLDPTPHLDSLARQGWFFPNLYVPVTGTAKTVWATITGIPDVSRAESATRNPFIVPQHTVANAFREHDKFYAIGGSAGWANMNALIVSSVDGIQLYEEGHWKSQNADVWGVSDLNMFKEVDAMLRDMPRDKPFFAFLQTAGNHRPFTIPPDSDDFEVKRISDAEADPAGFRGADQYNAVRLQDYSVGRFIEMAKKSGYHDDTIFVLYGDHNGRISRLPFMPPAYEALNLESLNVPAVIYAPRMIAPRVTAEATSLLDLLPTVAGLVGVEYTNTTMGRDIQLPAPEGERAVPVVLREGNFPLIGVVTQHYLVQMNADGSSPSMHEIASKTPLDNVAEANPAEYQRLYRLARGLHETARLMLYSNKVEDSSQAVPVHSPLPQTAPHGAH</sequence>
<keyword evidence="3 6" id="KW-0812">Transmembrane</keyword>
<feature type="transmembrane region" description="Helical" evidence="6">
    <location>
        <begin position="177"/>
        <end position="198"/>
    </location>
</feature>
<comment type="caution">
    <text evidence="8">The sequence shown here is derived from an EMBL/GenBank/DDBJ whole genome shotgun (WGS) entry which is preliminary data.</text>
</comment>
<gene>
    <name evidence="8" type="ORF">C7389_105173</name>
</gene>
<evidence type="ECO:0000256" key="4">
    <source>
        <dbReference type="ARBA" id="ARBA00022989"/>
    </source>
</evidence>
<comment type="subcellular location">
    <subcellularLocation>
        <location evidence="1">Cell membrane</location>
        <topology evidence="1">Multi-pass membrane protein</topology>
    </subcellularLocation>
</comment>
<protein>
    <submittedName>
        <fullName evidence="8">Phosphoglycerol transferase MdoB-like AlkP superfamily enzyme</fullName>
    </submittedName>
</protein>
<dbReference type="EMBL" id="SNVV01000005">
    <property type="protein sequence ID" value="TDN53498.1"/>
    <property type="molecule type" value="Genomic_DNA"/>
</dbReference>
<dbReference type="SUPFAM" id="SSF53649">
    <property type="entry name" value="Alkaline phosphatase-like"/>
    <property type="match status" value="1"/>
</dbReference>
<evidence type="ECO:0000313" key="9">
    <source>
        <dbReference type="Proteomes" id="UP000295129"/>
    </source>
</evidence>
<name>A0A4R6E906_9RHOO</name>
<feature type="transmembrane region" description="Helical" evidence="6">
    <location>
        <begin position="144"/>
        <end position="165"/>
    </location>
</feature>
<accession>A0A4R6E906</accession>
<evidence type="ECO:0000256" key="3">
    <source>
        <dbReference type="ARBA" id="ARBA00022692"/>
    </source>
</evidence>
<keyword evidence="4 6" id="KW-1133">Transmembrane helix</keyword>
<feature type="transmembrane region" description="Helical" evidence="6">
    <location>
        <begin position="93"/>
        <end position="113"/>
    </location>
</feature>
<proteinExistence type="predicted"/>
<dbReference type="GO" id="GO:0016740">
    <property type="term" value="F:transferase activity"/>
    <property type="evidence" value="ECO:0007669"/>
    <property type="project" value="UniProtKB-KW"/>
</dbReference>
<dbReference type="InterPro" id="IPR017850">
    <property type="entry name" value="Alkaline_phosphatase_core_sf"/>
</dbReference>
<evidence type="ECO:0000256" key="6">
    <source>
        <dbReference type="SAM" id="Phobius"/>
    </source>
</evidence>
<evidence type="ECO:0000313" key="8">
    <source>
        <dbReference type="EMBL" id="TDN53498.1"/>
    </source>
</evidence>
<dbReference type="RefSeq" id="WP_133590140.1">
    <property type="nucleotide sequence ID" value="NZ_SNVV01000005.1"/>
</dbReference>
<keyword evidence="8" id="KW-0808">Transferase</keyword>
<evidence type="ECO:0000256" key="2">
    <source>
        <dbReference type="ARBA" id="ARBA00022475"/>
    </source>
</evidence>
<dbReference type="Gene3D" id="3.40.720.10">
    <property type="entry name" value="Alkaline Phosphatase, subunit A"/>
    <property type="match status" value="1"/>
</dbReference>
<organism evidence="8 9">
    <name type="scientific">Azoarcus indigens</name>
    <dbReference type="NCBI Taxonomy" id="29545"/>
    <lineage>
        <taxon>Bacteria</taxon>
        <taxon>Pseudomonadati</taxon>
        <taxon>Pseudomonadota</taxon>
        <taxon>Betaproteobacteria</taxon>
        <taxon>Rhodocyclales</taxon>
        <taxon>Zoogloeaceae</taxon>
        <taxon>Azoarcus</taxon>
    </lineage>
</organism>
<evidence type="ECO:0000256" key="5">
    <source>
        <dbReference type="ARBA" id="ARBA00023136"/>
    </source>
</evidence>
<keyword evidence="5 6" id="KW-0472">Membrane</keyword>
<dbReference type="Proteomes" id="UP000295129">
    <property type="component" value="Unassembled WGS sequence"/>
</dbReference>
<dbReference type="PANTHER" id="PTHR47371:SF3">
    <property type="entry name" value="PHOSPHOGLYCEROL TRANSFERASE I"/>
    <property type="match status" value="1"/>
</dbReference>
<feature type="domain" description="Sulfatase N-terminal" evidence="7">
    <location>
        <begin position="296"/>
        <end position="584"/>
    </location>
</feature>
<evidence type="ECO:0000259" key="7">
    <source>
        <dbReference type="Pfam" id="PF00884"/>
    </source>
</evidence>
<dbReference type="PANTHER" id="PTHR47371">
    <property type="entry name" value="LIPOTEICHOIC ACID SYNTHASE"/>
    <property type="match status" value="1"/>
</dbReference>
<dbReference type="InterPro" id="IPR050448">
    <property type="entry name" value="OpgB/LTA_synthase_biosynth"/>
</dbReference>
<dbReference type="CDD" id="cd16015">
    <property type="entry name" value="LTA_synthase"/>
    <property type="match status" value="1"/>
</dbReference>
<dbReference type="Pfam" id="PF00884">
    <property type="entry name" value="Sulfatase"/>
    <property type="match status" value="1"/>
</dbReference>
<reference evidence="8 9" key="1">
    <citation type="submission" date="2019-03" db="EMBL/GenBank/DDBJ databases">
        <title>Genomic Encyclopedia of Type Strains, Phase IV (KMG-IV): sequencing the most valuable type-strain genomes for metagenomic binning, comparative biology and taxonomic classification.</title>
        <authorList>
            <person name="Goeker M."/>
        </authorList>
    </citation>
    <scope>NUCLEOTIDE SEQUENCE [LARGE SCALE GENOMIC DNA]</scope>
    <source>
        <strain evidence="8 9">DSM 12121</strain>
    </source>
</reference>
<keyword evidence="9" id="KW-1185">Reference proteome</keyword>